<protein>
    <recommendedName>
        <fullName evidence="4">Bacterial membrane protein YfhO</fullName>
    </recommendedName>
</protein>
<dbReference type="Pfam" id="PF09586">
    <property type="entry name" value="YfhO"/>
    <property type="match status" value="1"/>
</dbReference>
<evidence type="ECO:0000256" key="1">
    <source>
        <dbReference type="SAM" id="Phobius"/>
    </source>
</evidence>
<accession>A0ABP6XSC7</accession>
<keyword evidence="3" id="KW-1185">Reference proteome</keyword>
<reference evidence="3" key="1">
    <citation type="journal article" date="2019" name="Int. J. Syst. Evol. Microbiol.">
        <title>The Global Catalogue of Microorganisms (GCM) 10K type strain sequencing project: providing services to taxonomists for standard genome sequencing and annotation.</title>
        <authorList>
            <consortium name="The Broad Institute Genomics Platform"/>
            <consortium name="The Broad Institute Genome Sequencing Center for Infectious Disease"/>
            <person name="Wu L."/>
            <person name="Ma J."/>
        </authorList>
    </citation>
    <scope>NUCLEOTIDE SEQUENCE [LARGE SCALE GENOMIC DNA]</scope>
    <source>
        <strain evidence="3">JCM 17111</strain>
    </source>
</reference>
<gene>
    <name evidence="2" type="ORF">GCM10022395_21400</name>
</gene>
<feature type="transmembrane region" description="Helical" evidence="1">
    <location>
        <begin position="219"/>
        <end position="238"/>
    </location>
</feature>
<dbReference type="PANTHER" id="PTHR38454">
    <property type="entry name" value="INTEGRAL MEMBRANE PROTEIN-RELATED"/>
    <property type="match status" value="1"/>
</dbReference>
<dbReference type="InterPro" id="IPR018580">
    <property type="entry name" value="Uncharacterised_YfhO"/>
</dbReference>
<proteinExistence type="predicted"/>
<dbReference type="Proteomes" id="UP001500954">
    <property type="component" value="Unassembled WGS sequence"/>
</dbReference>
<dbReference type="PANTHER" id="PTHR38454:SF1">
    <property type="entry name" value="INTEGRAL MEMBRANE PROTEIN"/>
    <property type="match status" value="1"/>
</dbReference>
<keyword evidence="1" id="KW-0812">Transmembrane</keyword>
<evidence type="ECO:0000313" key="3">
    <source>
        <dbReference type="Proteomes" id="UP001500954"/>
    </source>
</evidence>
<sequence length="247" mass="28167">MILSTQLNIGATVISNRNFKAAQDGFNTLQDGFSTANYHNNTIKDAIPEKSNALNIPGLYHNLNIFDKQIGFDGSNPFQLTNYNLFKESHYFNTTLNNKLIFLSDSIFPIKEIDTQTPQIPSHLFFNDADYHTLSRLNLSTHQNDNITITTFSPNKIVAKTHTKTQQVITLLQNNYPGWEVYINKQKREIYTTNNTLISAILPSGNNTIEFRYTPKLEILGGIIALITLVLCLLYSILKFRRMKESQ</sequence>
<evidence type="ECO:0000313" key="2">
    <source>
        <dbReference type="EMBL" id="GAA3571727.1"/>
    </source>
</evidence>
<dbReference type="EMBL" id="BAABCY010000060">
    <property type="protein sequence ID" value="GAA3571727.1"/>
    <property type="molecule type" value="Genomic_DNA"/>
</dbReference>
<organism evidence="2 3">
    <name type="scientific">Snuella lapsa</name>
    <dbReference type="NCBI Taxonomy" id="870481"/>
    <lineage>
        <taxon>Bacteria</taxon>
        <taxon>Pseudomonadati</taxon>
        <taxon>Bacteroidota</taxon>
        <taxon>Flavobacteriia</taxon>
        <taxon>Flavobacteriales</taxon>
        <taxon>Flavobacteriaceae</taxon>
        <taxon>Snuella</taxon>
    </lineage>
</organism>
<keyword evidence="1" id="KW-1133">Transmembrane helix</keyword>
<name>A0ABP6XSC7_9FLAO</name>
<evidence type="ECO:0008006" key="4">
    <source>
        <dbReference type="Google" id="ProtNLM"/>
    </source>
</evidence>
<keyword evidence="1" id="KW-0472">Membrane</keyword>
<comment type="caution">
    <text evidence="2">The sequence shown here is derived from an EMBL/GenBank/DDBJ whole genome shotgun (WGS) entry which is preliminary data.</text>
</comment>